<name>A0A934QT27_9PSEU</name>
<dbReference type="Pfam" id="PF00248">
    <property type="entry name" value="Aldo_ket_red"/>
    <property type="match status" value="1"/>
</dbReference>
<dbReference type="RefSeq" id="WP_200318996.1">
    <property type="nucleotide sequence ID" value="NZ_JAENJH010000003.1"/>
</dbReference>
<keyword evidence="3" id="KW-1185">Reference proteome</keyword>
<sequence>MARVSVAATASPSDDHRQVLLQEIATAHQVTAGQVAITWVHSLAHGLDVVPLPGTTSVSHARSNVAAGAVTLTAAESKLLTDAWTPTP</sequence>
<protein>
    <submittedName>
        <fullName evidence="2">Aldo/keto reductase</fullName>
    </submittedName>
</protein>
<dbReference type="Proteomes" id="UP000635245">
    <property type="component" value="Unassembled WGS sequence"/>
</dbReference>
<dbReference type="SUPFAM" id="SSF51430">
    <property type="entry name" value="NAD(P)-linked oxidoreductase"/>
    <property type="match status" value="1"/>
</dbReference>
<dbReference type="Gene3D" id="3.20.20.100">
    <property type="entry name" value="NADP-dependent oxidoreductase domain"/>
    <property type="match status" value="1"/>
</dbReference>
<organism evidence="2 3">
    <name type="scientific">Prauserella cavernicola</name>
    <dbReference type="NCBI Taxonomy" id="2800127"/>
    <lineage>
        <taxon>Bacteria</taxon>
        <taxon>Bacillati</taxon>
        <taxon>Actinomycetota</taxon>
        <taxon>Actinomycetes</taxon>
        <taxon>Pseudonocardiales</taxon>
        <taxon>Pseudonocardiaceae</taxon>
        <taxon>Prauserella</taxon>
    </lineage>
</organism>
<dbReference type="InterPro" id="IPR036812">
    <property type="entry name" value="NAD(P)_OxRdtase_dom_sf"/>
</dbReference>
<dbReference type="AlphaFoldDB" id="A0A934QT27"/>
<dbReference type="EMBL" id="JAENJH010000003">
    <property type="protein sequence ID" value="MBK1786005.1"/>
    <property type="molecule type" value="Genomic_DNA"/>
</dbReference>
<gene>
    <name evidence="2" type="ORF">JHE00_16875</name>
</gene>
<comment type="caution">
    <text evidence="2">The sequence shown here is derived from an EMBL/GenBank/DDBJ whole genome shotgun (WGS) entry which is preliminary data.</text>
</comment>
<evidence type="ECO:0000313" key="2">
    <source>
        <dbReference type="EMBL" id="MBK1786005.1"/>
    </source>
</evidence>
<feature type="domain" description="NADP-dependent oxidoreductase" evidence="1">
    <location>
        <begin position="20"/>
        <end position="82"/>
    </location>
</feature>
<evidence type="ECO:0000313" key="3">
    <source>
        <dbReference type="Proteomes" id="UP000635245"/>
    </source>
</evidence>
<reference evidence="2" key="1">
    <citation type="submission" date="2020-12" db="EMBL/GenBank/DDBJ databases">
        <title>Prauserella sp. ASG 168, a novel actinomycete isolated from cave rock.</title>
        <authorList>
            <person name="Suriyachadkun C."/>
        </authorList>
    </citation>
    <scope>NUCLEOTIDE SEQUENCE</scope>
    <source>
        <strain evidence="2">ASG 168</strain>
    </source>
</reference>
<proteinExistence type="predicted"/>
<accession>A0A934QT27</accession>
<dbReference type="InterPro" id="IPR023210">
    <property type="entry name" value="NADP_OxRdtase_dom"/>
</dbReference>
<evidence type="ECO:0000259" key="1">
    <source>
        <dbReference type="Pfam" id="PF00248"/>
    </source>
</evidence>